<keyword evidence="2" id="KW-1185">Reference proteome</keyword>
<proteinExistence type="predicted"/>
<sequence>MASWNSISLEITYQVFGWLAFFCLSFCFYLQLLLNYTRKSVVGLNFDFVVLNLMKQSCYLVYNASLFFSPVIQRQYRAKYGYGAMIPVAANDVALSIHAVLSKAIGAFQILIHERGSQKISKTCIAINSAVLVVAVICIIIAWPNNSWLWLISMFNTIQVFMTAIKYIPQAFMNFKRKSTEGWSIYYVSLELLGGVTNFAQMWVQSIDQGSFVNFYGNIGKTLLSLVAVFFDLLFIFQHYVLYPSKGVENYSIASKENMEPLMKSFGESSRVENA</sequence>
<dbReference type="Proteomes" id="UP001234297">
    <property type="component" value="Chromosome 5"/>
</dbReference>
<evidence type="ECO:0000313" key="2">
    <source>
        <dbReference type="Proteomes" id="UP001234297"/>
    </source>
</evidence>
<name>A0ACC2M1H7_PERAE</name>
<dbReference type="EMBL" id="CM056813">
    <property type="protein sequence ID" value="KAJ8639549.1"/>
    <property type="molecule type" value="Genomic_DNA"/>
</dbReference>
<accession>A0ACC2M1H7</accession>
<comment type="caution">
    <text evidence="1">The sequence shown here is derived from an EMBL/GenBank/DDBJ whole genome shotgun (WGS) entry which is preliminary data.</text>
</comment>
<gene>
    <name evidence="1" type="ORF">MRB53_016243</name>
</gene>
<reference evidence="1 2" key="1">
    <citation type="journal article" date="2022" name="Hortic Res">
        <title>A haplotype resolved chromosomal level avocado genome allows analysis of novel avocado genes.</title>
        <authorList>
            <person name="Nath O."/>
            <person name="Fletcher S.J."/>
            <person name="Hayward A."/>
            <person name="Shaw L.M."/>
            <person name="Masouleh A.K."/>
            <person name="Furtado A."/>
            <person name="Henry R.J."/>
            <person name="Mitter N."/>
        </authorList>
    </citation>
    <scope>NUCLEOTIDE SEQUENCE [LARGE SCALE GENOMIC DNA]</scope>
    <source>
        <strain evidence="2">cv. Hass</strain>
    </source>
</reference>
<evidence type="ECO:0000313" key="1">
    <source>
        <dbReference type="EMBL" id="KAJ8639549.1"/>
    </source>
</evidence>
<protein>
    <submittedName>
        <fullName evidence="1">Uncharacterized protein</fullName>
    </submittedName>
</protein>
<organism evidence="1 2">
    <name type="scientific">Persea americana</name>
    <name type="common">Avocado</name>
    <dbReference type="NCBI Taxonomy" id="3435"/>
    <lineage>
        <taxon>Eukaryota</taxon>
        <taxon>Viridiplantae</taxon>
        <taxon>Streptophyta</taxon>
        <taxon>Embryophyta</taxon>
        <taxon>Tracheophyta</taxon>
        <taxon>Spermatophyta</taxon>
        <taxon>Magnoliopsida</taxon>
        <taxon>Magnoliidae</taxon>
        <taxon>Laurales</taxon>
        <taxon>Lauraceae</taxon>
        <taxon>Persea</taxon>
    </lineage>
</organism>